<feature type="transmembrane region" description="Helical" evidence="1">
    <location>
        <begin position="31"/>
        <end position="50"/>
    </location>
</feature>
<gene>
    <name evidence="3" type="ORF">DIZ80_15010</name>
</gene>
<evidence type="ECO:0000256" key="1">
    <source>
        <dbReference type="SAM" id="Phobius"/>
    </source>
</evidence>
<comment type="caution">
    <text evidence="3">The sequence shown here is derived from an EMBL/GenBank/DDBJ whole genome shotgun (WGS) entry which is preliminary data.</text>
</comment>
<feature type="transmembrane region" description="Helical" evidence="1">
    <location>
        <begin position="62"/>
        <end position="81"/>
    </location>
</feature>
<protein>
    <recommendedName>
        <fullName evidence="2">VanZ-like domain-containing protein</fullName>
    </recommendedName>
</protein>
<dbReference type="NCBIfam" id="NF037970">
    <property type="entry name" value="vanZ_1"/>
    <property type="match status" value="1"/>
</dbReference>
<dbReference type="InterPro" id="IPR006976">
    <property type="entry name" value="VanZ-like"/>
</dbReference>
<keyword evidence="1" id="KW-0472">Membrane</keyword>
<feature type="domain" description="VanZ-like" evidence="2">
    <location>
        <begin position="29"/>
        <end position="110"/>
    </location>
</feature>
<dbReference type="EMBL" id="QFXC01000013">
    <property type="protein sequence ID" value="RDH81395.1"/>
    <property type="molecule type" value="Genomic_DNA"/>
</dbReference>
<evidence type="ECO:0000313" key="4">
    <source>
        <dbReference type="Proteomes" id="UP000254266"/>
    </source>
</evidence>
<proteinExistence type="predicted"/>
<dbReference type="Pfam" id="PF04892">
    <property type="entry name" value="VanZ"/>
    <property type="match status" value="1"/>
</dbReference>
<keyword evidence="1" id="KW-0812">Transmembrane</keyword>
<organism evidence="3 4">
    <name type="scientific">endosymbiont of Galathealinum brachiosum</name>
    <dbReference type="NCBI Taxonomy" id="2200906"/>
    <lineage>
        <taxon>Bacteria</taxon>
        <taxon>Pseudomonadati</taxon>
        <taxon>Pseudomonadota</taxon>
        <taxon>Gammaproteobacteria</taxon>
        <taxon>sulfur-oxidizing symbionts</taxon>
    </lineage>
</organism>
<keyword evidence="4" id="KW-1185">Reference proteome</keyword>
<evidence type="ECO:0000313" key="3">
    <source>
        <dbReference type="EMBL" id="RDH81395.1"/>
    </source>
</evidence>
<dbReference type="Gene3D" id="2.60.120.430">
    <property type="entry name" value="Galactose-binding lectin"/>
    <property type="match status" value="1"/>
</dbReference>
<feature type="transmembrane region" description="Helical" evidence="1">
    <location>
        <begin position="93"/>
        <end position="111"/>
    </location>
</feature>
<dbReference type="AlphaFoldDB" id="A0A370D909"/>
<dbReference type="Proteomes" id="UP000254266">
    <property type="component" value="Unassembled WGS sequence"/>
</dbReference>
<accession>A0A370D909</accession>
<feature type="transmembrane region" description="Helical" evidence="1">
    <location>
        <begin position="123"/>
        <end position="142"/>
    </location>
</feature>
<keyword evidence="1" id="KW-1133">Transmembrane helix</keyword>
<evidence type="ECO:0000259" key="2">
    <source>
        <dbReference type="Pfam" id="PF04892"/>
    </source>
</evidence>
<name>A0A370D909_9GAMM</name>
<reference evidence="3 4" key="1">
    <citation type="journal article" date="2018" name="ISME J.">
        <title>Endosymbiont genomes yield clues of tubeworm success.</title>
        <authorList>
            <person name="Li Y."/>
            <person name="Liles M.R."/>
            <person name="Halanych K.M."/>
        </authorList>
    </citation>
    <scope>NUCLEOTIDE SEQUENCE [LARGE SCALE GENOMIC DNA]</scope>
    <source>
        <strain evidence="3">A1464</strain>
    </source>
</reference>
<sequence>MRNIILIITLIMSVMLFTSNPIDNSIRLYQALWNTGHLFFFALLTWLLIMHTALLKESWRKILIVSLLFSLILGGLIEIVQYQVGRYMEWQDLLTDVLGGMLGFLTVQLFVSDERRLLGKPAIILLSIIVILIAFIPVFNVIQDDLNVKSEFPVIANFELERTLGRWDSKHVGRLEIDSQFYIEGAASALVEFQVGKYPDVSLDVLYPNWSGFEYLNMSIHNAQNEILEMELKIYDQIHRQNGYDYNDRFNYELSIKPGWNILKIEIQNILNSPRSRSMDVENIVGFSLFMYSLNEAKVIHLDNIHLSK</sequence>